<name>A0A0U1HY57_YERRO</name>
<dbReference type="AlphaFoldDB" id="A0A0U1HY57"/>
<dbReference type="STRING" id="29485.CH64_3122"/>
<evidence type="ECO:0000313" key="2">
    <source>
        <dbReference type="Proteomes" id="UP000042054"/>
    </source>
</evidence>
<dbReference type="Pfam" id="PF11397">
    <property type="entry name" value="GlcNAc"/>
    <property type="match status" value="2"/>
</dbReference>
<sequence length="446" mass="51656">MKFASSIFVSIASYRDSELIPTLHDMINTSKHPEHLDIAVFWQDDNDINTFLNQGMQLNESKTYLGYPLYLLEYNGARIWVLSVHYYESKGACWARHMAEQLFQNQAYFLQIDSHCRFIPHWDQEMIAMLNSLRVKSPKPVLSSYPPGYEPDQKNENRKDYVSRLTFNAFTPEGMVQMMSTPITETEPVRCGYLAAGFIFSDGSFVHDVANDPDIFFLGEEIAMAARAFTHGYDTYAPHKILLWHFYTRSNHSKVWTDHNNEAKESGAIDLAWWERDKIAKSRVRALLGTEQTTIELGRYILGTERSLQEFEYRVGLNFKKLTTHPDAAGTNKIAYFNELPASHSQWLQSLIVVNKKTLKIEKNEVDFTREDVEWWHIGVYNSQNTQVSAEKVDLNNMNKIITKIDESIVELKLAFNTDKNVNPHTVRICPYIHMQGWGDVVEKSW</sequence>
<reference evidence="1 2" key="1">
    <citation type="submission" date="2015-03" db="EMBL/GenBank/DDBJ databases">
        <authorList>
            <person name="Murphy D."/>
        </authorList>
    </citation>
    <scope>NUCLEOTIDE SEQUENCE [LARGE SCALE GENOMIC DNA]</scope>
    <source>
        <strain evidence="1 2">68/02</strain>
    </source>
</reference>
<dbReference type="PANTHER" id="PTHR34496">
    <property type="entry name" value="GLCNAC TRANSFERASE-RELATED"/>
    <property type="match status" value="1"/>
</dbReference>
<dbReference type="OrthoDB" id="8738370at2"/>
<dbReference type="GO" id="GO:0016740">
    <property type="term" value="F:transferase activity"/>
    <property type="evidence" value="ECO:0007669"/>
    <property type="project" value="UniProtKB-KW"/>
</dbReference>
<dbReference type="InterPro" id="IPR021067">
    <property type="entry name" value="Glycosyltransferase"/>
</dbReference>
<organism evidence="1 2">
    <name type="scientific">Yersinia rohdei</name>
    <dbReference type="NCBI Taxonomy" id="29485"/>
    <lineage>
        <taxon>Bacteria</taxon>
        <taxon>Pseudomonadati</taxon>
        <taxon>Pseudomonadota</taxon>
        <taxon>Gammaproteobacteria</taxon>
        <taxon>Enterobacterales</taxon>
        <taxon>Yersiniaceae</taxon>
        <taxon>Yersinia</taxon>
    </lineage>
</organism>
<gene>
    <name evidence="1" type="ORF">ERS008555_03929</name>
</gene>
<keyword evidence="1" id="KW-0808">Transferase</keyword>
<accession>A0A0U1HY57</accession>
<protein>
    <submittedName>
        <fullName evidence="1">Glycosyltransferase (GlcNAc)</fullName>
    </submittedName>
</protein>
<dbReference type="EMBL" id="CTKE01000031">
    <property type="protein sequence ID" value="CQI97612.1"/>
    <property type="molecule type" value="Genomic_DNA"/>
</dbReference>
<evidence type="ECO:0000313" key="1">
    <source>
        <dbReference type="EMBL" id="CQI97612.1"/>
    </source>
</evidence>
<proteinExistence type="predicted"/>
<dbReference type="InterPro" id="IPR029044">
    <property type="entry name" value="Nucleotide-diphossugar_trans"/>
</dbReference>
<dbReference type="SUPFAM" id="SSF53448">
    <property type="entry name" value="Nucleotide-diphospho-sugar transferases"/>
    <property type="match status" value="1"/>
</dbReference>
<dbReference type="RefSeq" id="WP_049617267.1">
    <property type="nucleotide sequence ID" value="NZ_CABIHU010000061.1"/>
</dbReference>
<dbReference type="Proteomes" id="UP000042054">
    <property type="component" value="Unassembled WGS sequence"/>
</dbReference>
<dbReference type="PANTHER" id="PTHR34496:SF10">
    <property type="entry name" value="GLCNAC TRANSFERASE"/>
    <property type="match status" value="1"/>
</dbReference>